<reference evidence="2" key="1">
    <citation type="submission" date="2018-06" db="EMBL/GenBank/DDBJ databases">
        <authorList>
            <person name="Zhirakovskaya E."/>
        </authorList>
    </citation>
    <scope>NUCLEOTIDE SEQUENCE</scope>
</reference>
<dbReference type="AlphaFoldDB" id="A0A3B0RY51"/>
<proteinExistence type="predicted"/>
<keyword evidence="1" id="KW-0812">Transmembrane</keyword>
<feature type="transmembrane region" description="Helical" evidence="1">
    <location>
        <begin position="25"/>
        <end position="50"/>
    </location>
</feature>
<feature type="non-terminal residue" evidence="2">
    <location>
        <position position="88"/>
    </location>
</feature>
<accession>A0A3B0RY51</accession>
<gene>
    <name evidence="2" type="ORF">MNBD_ALPHA04-1891</name>
</gene>
<dbReference type="EMBL" id="UOEF01000165">
    <property type="protein sequence ID" value="VAV93476.1"/>
    <property type="molecule type" value="Genomic_DNA"/>
</dbReference>
<protein>
    <submittedName>
        <fullName evidence="2">Tol-Pal system protein TolQ</fullName>
    </submittedName>
</protein>
<organism evidence="2">
    <name type="scientific">hydrothermal vent metagenome</name>
    <dbReference type="NCBI Taxonomy" id="652676"/>
    <lineage>
        <taxon>unclassified sequences</taxon>
        <taxon>metagenomes</taxon>
        <taxon>ecological metagenomes</taxon>
    </lineage>
</organism>
<sequence>MLENISLSSVSGDFSPISLFLEADIVVKLVMIGLLLASVWTWTIIISFALKIGRTQNKSEKFERAFTAAENVDNFYESHGKSTLPVAK</sequence>
<keyword evidence="1" id="KW-1133">Transmembrane helix</keyword>
<evidence type="ECO:0000313" key="2">
    <source>
        <dbReference type="EMBL" id="VAV93476.1"/>
    </source>
</evidence>
<evidence type="ECO:0000256" key="1">
    <source>
        <dbReference type="SAM" id="Phobius"/>
    </source>
</evidence>
<name>A0A3B0RY51_9ZZZZ</name>
<keyword evidence="1" id="KW-0472">Membrane</keyword>